<keyword evidence="1" id="KW-0732">Signal</keyword>
<gene>
    <name evidence="2" type="ORF">GO493_09080</name>
</gene>
<feature type="signal peptide" evidence="1">
    <location>
        <begin position="1"/>
        <end position="19"/>
    </location>
</feature>
<proteinExistence type="predicted"/>
<dbReference type="RefSeq" id="WP_157305831.1">
    <property type="nucleotide sequence ID" value="NZ_WRXN01000003.1"/>
</dbReference>
<evidence type="ECO:0000313" key="3">
    <source>
        <dbReference type="Proteomes" id="UP000461730"/>
    </source>
</evidence>
<protein>
    <recommendedName>
        <fullName evidence="4">Outer membrane protein beta-barrel domain-containing protein</fullName>
    </recommendedName>
</protein>
<evidence type="ECO:0000313" key="2">
    <source>
        <dbReference type="EMBL" id="MVT08408.1"/>
    </source>
</evidence>
<dbReference type="Proteomes" id="UP000461730">
    <property type="component" value="Unassembled WGS sequence"/>
</dbReference>
<feature type="chain" id="PRO_5029553827" description="Outer membrane protein beta-barrel domain-containing protein" evidence="1">
    <location>
        <begin position="20"/>
        <end position="266"/>
    </location>
</feature>
<evidence type="ECO:0000256" key="1">
    <source>
        <dbReference type="SAM" id="SignalP"/>
    </source>
</evidence>
<evidence type="ECO:0008006" key="4">
    <source>
        <dbReference type="Google" id="ProtNLM"/>
    </source>
</evidence>
<name>A0A7K1U242_9BACT</name>
<dbReference type="AlphaFoldDB" id="A0A7K1U242"/>
<organism evidence="2 3">
    <name type="scientific">Chitinophaga tropicalis</name>
    <dbReference type="NCBI Taxonomy" id="2683588"/>
    <lineage>
        <taxon>Bacteria</taxon>
        <taxon>Pseudomonadati</taxon>
        <taxon>Bacteroidota</taxon>
        <taxon>Chitinophagia</taxon>
        <taxon>Chitinophagales</taxon>
        <taxon>Chitinophagaceae</taxon>
        <taxon>Chitinophaga</taxon>
    </lineage>
</organism>
<dbReference type="EMBL" id="WRXN01000003">
    <property type="protein sequence ID" value="MVT08408.1"/>
    <property type="molecule type" value="Genomic_DNA"/>
</dbReference>
<comment type="caution">
    <text evidence="2">The sequence shown here is derived from an EMBL/GenBank/DDBJ whole genome shotgun (WGS) entry which is preliminary data.</text>
</comment>
<accession>A0A7K1U242</accession>
<sequence>MKKCLLHILLLFYIPNCLAQKDTSAIDIAGISIENPSGIGGYFGTIGVGIAGQHKTRSGGRPDANAGVYAGLGDPIRYIGIGASVSIMGVSNRYGSKGNFGEGSFNIDISKLLFRAIYLKVGVQNLTFWGLPENAVAAQRSYFGSGTILLVSKKRKIGTAFSYIALTVGAGNGLFRKEKNFTVDGSGNLNPFYSIAVPVFRQTNAVVEWSGYDISTGLLSYVKLSKKQALGIGFEITDYLLKRPRYALTFSYSLNLLKNYYHDYKR</sequence>
<keyword evidence="3" id="KW-1185">Reference proteome</keyword>
<reference evidence="2 3" key="1">
    <citation type="submission" date="2019-12" db="EMBL/GenBank/DDBJ databases">
        <title>Chitinophaga sp. strain ysch24 (GDMCC 1.1355), whole genome shotgun sequence.</title>
        <authorList>
            <person name="Zhang X."/>
        </authorList>
    </citation>
    <scope>NUCLEOTIDE SEQUENCE [LARGE SCALE GENOMIC DNA]</scope>
    <source>
        <strain evidence="3">ysch24</strain>
    </source>
</reference>